<comment type="caution">
    <text evidence="1">The sequence shown here is derived from an EMBL/GenBank/DDBJ whole genome shotgun (WGS) entry which is preliminary data.</text>
</comment>
<proteinExistence type="predicted"/>
<dbReference type="EMBL" id="JANQDX010000008">
    <property type="protein sequence ID" value="KAL0920718.1"/>
    <property type="molecule type" value="Genomic_DNA"/>
</dbReference>
<organism evidence="1 2">
    <name type="scientific">Dendrobium thyrsiflorum</name>
    <name type="common">Pinecone-like raceme dendrobium</name>
    <name type="synonym">Orchid</name>
    <dbReference type="NCBI Taxonomy" id="117978"/>
    <lineage>
        <taxon>Eukaryota</taxon>
        <taxon>Viridiplantae</taxon>
        <taxon>Streptophyta</taxon>
        <taxon>Embryophyta</taxon>
        <taxon>Tracheophyta</taxon>
        <taxon>Spermatophyta</taxon>
        <taxon>Magnoliopsida</taxon>
        <taxon>Liliopsida</taxon>
        <taxon>Asparagales</taxon>
        <taxon>Orchidaceae</taxon>
        <taxon>Epidendroideae</taxon>
        <taxon>Malaxideae</taxon>
        <taxon>Dendrobiinae</taxon>
        <taxon>Dendrobium</taxon>
    </lineage>
</organism>
<sequence>MLGVATLPPFWEASLPQNKYYGNDKDCVFPSLQIQHIKKLEVLEDWFDATPFLEMPVLFSDMCQAGNKGDSLDLELVLSHHFQPLLLHA</sequence>
<protein>
    <submittedName>
        <fullName evidence="1">Uncharacterized protein</fullName>
    </submittedName>
</protein>
<evidence type="ECO:0000313" key="1">
    <source>
        <dbReference type="EMBL" id="KAL0920718.1"/>
    </source>
</evidence>
<dbReference type="AlphaFoldDB" id="A0ABD0V6Y6"/>
<name>A0ABD0V6Y6_DENTH</name>
<evidence type="ECO:0000313" key="2">
    <source>
        <dbReference type="Proteomes" id="UP001552299"/>
    </source>
</evidence>
<gene>
    <name evidence="1" type="ORF">M5K25_009880</name>
</gene>
<accession>A0ABD0V6Y6</accession>
<keyword evidence="2" id="KW-1185">Reference proteome</keyword>
<reference evidence="1 2" key="1">
    <citation type="journal article" date="2024" name="Plant Biotechnol. J.">
        <title>Dendrobium thyrsiflorum genome and its molecular insights into genes involved in important horticultural traits.</title>
        <authorList>
            <person name="Chen B."/>
            <person name="Wang J.Y."/>
            <person name="Zheng P.J."/>
            <person name="Li K.L."/>
            <person name="Liang Y.M."/>
            <person name="Chen X.F."/>
            <person name="Zhang C."/>
            <person name="Zhao X."/>
            <person name="He X."/>
            <person name="Zhang G.Q."/>
            <person name="Liu Z.J."/>
            <person name="Xu Q."/>
        </authorList>
    </citation>
    <scope>NUCLEOTIDE SEQUENCE [LARGE SCALE GENOMIC DNA]</scope>
    <source>
        <strain evidence="1">GZMU011</strain>
    </source>
</reference>
<dbReference type="Proteomes" id="UP001552299">
    <property type="component" value="Unassembled WGS sequence"/>
</dbReference>